<feature type="transmembrane region" description="Helical" evidence="1">
    <location>
        <begin position="31"/>
        <end position="52"/>
    </location>
</feature>
<evidence type="ECO:0000313" key="3">
    <source>
        <dbReference type="Proteomes" id="UP000824175"/>
    </source>
</evidence>
<organism evidence="2 3">
    <name type="scientific">Candidatus Fimiplasma intestinipullorum</name>
    <dbReference type="NCBI Taxonomy" id="2840825"/>
    <lineage>
        <taxon>Bacteria</taxon>
        <taxon>Bacillati</taxon>
        <taxon>Bacillota</taxon>
        <taxon>Clostridia</taxon>
        <taxon>Eubacteriales</taxon>
        <taxon>Candidatus Fimiplasma</taxon>
    </lineage>
</organism>
<name>A0A9D1L0F6_9FIRM</name>
<keyword evidence="1" id="KW-0472">Membrane</keyword>
<accession>A0A9D1L0F6</accession>
<comment type="caution">
    <text evidence="2">The sequence shown here is derived from an EMBL/GenBank/DDBJ whole genome shotgun (WGS) entry which is preliminary data.</text>
</comment>
<evidence type="ECO:0000313" key="2">
    <source>
        <dbReference type="EMBL" id="HIU13705.1"/>
    </source>
</evidence>
<dbReference type="Proteomes" id="UP000824175">
    <property type="component" value="Unassembled WGS sequence"/>
</dbReference>
<dbReference type="AlphaFoldDB" id="A0A9D1L0F6"/>
<sequence>MKDSSLFRHALWVIDGLYVLVLVLLNMPALAYVQFCLAFFLTLFSLVLAVICRSQQSERLLQGISLIMLLVTCLYALNPQGPLSTFVYFVIGG</sequence>
<dbReference type="EMBL" id="DVMJ01000055">
    <property type="protein sequence ID" value="HIU13705.1"/>
    <property type="molecule type" value="Genomic_DNA"/>
</dbReference>
<gene>
    <name evidence="2" type="ORF">IAD15_06505</name>
</gene>
<protein>
    <submittedName>
        <fullName evidence="2">Uncharacterized protein</fullName>
    </submittedName>
</protein>
<keyword evidence="1" id="KW-0812">Transmembrane</keyword>
<feature type="transmembrane region" description="Helical" evidence="1">
    <location>
        <begin position="7"/>
        <end position="25"/>
    </location>
</feature>
<proteinExistence type="predicted"/>
<feature type="transmembrane region" description="Helical" evidence="1">
    <location>
        <begin position="59"/>
        <end position="77"/>
    </location>
</feature>
<evidence type="ECO:0000256" key="1">
    <source>
        <dbReference type="SAM" id="Phobius"/>
    </source>
</evidence>
<reference evidence="2" key="1">
    <citation type="submission" date="2020-10" db="EMBL/GenBank/DDBJ databases">
        <authorList>
            <person name="Gilroy R."/>
        </authorList>
    </citation>
    <scope>NUCLEOTIDE SEQUENCE</scope>
    <source>
        <strain evidence="2">CHK195-11698</strain>
    </source>
</reference>
<reference evidence="2" key="2">
    <citation type="journal article" date="2021" name="PeerJ">
        <title>Extensive microbial diversity within the chicken gut microbiome revealed by metagenomics and culture.</title>
        <authorList>
            <person name="Gilroy R."/>
            <person name="Ravi A."/>
            <person name="Getino M."/>
            <person name="Pursley I."/>
            <person name="Horton D.L."/>
            <person name="Alikhan N.F."/>
            <person name="Baker D."/>
            <person name="Gharbi K."/>
            <person name="Hall N."/>
            <person name="Watson M."/>
            <person name="Adriaenssens E.M."/>
            <person name="Foster-Nyarko E."/>
            <person name="Jarju S."/>
            <person name="Secka A."/>
            <person name="Antonio M."/>
            <person name="Oren A."/>
            <person name="Chaudhuri R.R."/>
            <person name="La Ragione R."/>
            <person name="Hildebrand F."/>
            <person name="Pallen M.J."/>
        </authorList>
    </citation>
    <scope>NUCLEOTIDE SEQUENCE</scope>
    <source>
        <strain evidence="2">CHK195-11698</strain>
    </source>
</reference>
<keyword evidence="1" id="KW-1133">Transmembrane helix</keyword>